<keyword evidence="1" id="KW-1133">Transmembrane helix</keyword>
<protein>
    <submittedName>
        <fullName evidence="2">Potassium-transporting ATPase subunit F</fullName>
    </submittedName>
</protein>
<dbReference type="Pfam" id="PF09604">
    <property type="entry name" value="Potass_KdpF"/>
    <property type="match status" value="1"/>
</dbReference>
<evidence type="ECO:0000256" key="1">
    <source>
        <dbReference type="SAM" id="Phobius"/>
    </source>
</evidence>
<proteinExistence type="predicted"/>
<evidence type="ECO:0000313" key="3">
    <source>
        <dbReference type="Proteomes" id="UP000276417"/>
    </source>
</evidence>
<dbReference type="GO" id="GO:0005886">
    <property type="term" value="C:plasma membrane"/>
    <property type="evidence" value="ECO:0007669"/>
    <property type="project" value="InterPro"/>
</dbReference>
<dbReference type="InterPro" id="IPR011726">
    <property type="entry name" value="KdpF"/>
</dbReference>
<dbReference type="EMBL" id="CP034186">
    <property type="protein sequence ID" value="AZI44943.1"/>
    <property type="molecule type" value="Genomic_DNA"/>
</dbReference>
<dbReference type="AlphaFoldDB" id="A0A3G8YIZ8"/>
<dbReference type="GO" id="GO:0008556">
    <property type="term" value="F:P-type potassium transmembrane transporter activity"/>
    <property type="evidence" value="ECO:0007669"/>
    <property type="project" value="InterPro"/>
</dbReference>
<dbReference type="OrthoDB" id="9864950at2"/>
<accession>A0A3G8YIZ8</accession>
<sequence>MPRSNSSTCSSRPCWAEVFHGHFICAAQSADFWPVCFVPQSDGAAVIFVLGLLALAVFVYLMYSLLRPEDF</sequence>
<dbReference type="Proteomes" id="UP000276417">
    <property type="component" value="Plasmid unnamed2"/>
</dbReference>
<keyword evidence="1" id="KW-0472">Membrane</keyword>
<keyword evidence="2" id="KW-0614">Plasmid</keyword>
<keyword evidence="1" id="KW-0812">Transmembrane</keyword>
<geneLocation type="plasmid" evidence="2 3">
    <name>unnamed2</name>
</geneLocation>
<feature type="transmembrane region" description="Helical" evidence="1">
    <location>
        <begin position="43"/>
        <end position="66"/>
    </location>
</feature>
<reference evidence="2 3" key="1">
    <citation type="submission" date="2018-11" db="EMBL/GenBank/DDBJ databases">
        <title>Deinococcus shelandsis sp. nov., isolated from South Shetland Islands soil of Antarctica.</title>
        <authorList>
            <person name="Tian J."/>
        </authorList>
    </citation>
    <scope>NUCLEOTIDE SEQUENCE [LARGE SCALE GENOMIC DNA]</scope>
    <source>
        <strain evidence="2 3">S14-83T</strain>
        <plasmid evidence="2 3">unnamed2</plasmid>
    </source>
</reference>
<organism evidence="2 3">
    <name type="scientific">Deinococcus psychrotolerans</name>
    <dbReference type="NCBI Taxonomy" id="2489213"/>
    <lineage>
        <taxon>Bacteria</taxon>
        <taxon>Thermotogati</taxon>
        <taxon>Deinococcota</taxon>
        <taxon>Deinococci</taxon>
        <taxon>Deinococcales</taxon>
        <taxon>Deinococcaceae</taxon>
        <taxon>Deinococcus</taxon>
    </lineage>
</organism>
<dbReference type="KEGG" id="dph:EHF33_18735"/>
<evidence type="ECO:0000313" key="2">
    <source>
        <dbReference type="EMBL" id="AZI44943.1"/>
    </source>
</evidence>
<gene>
    <name evidence="2" type="ORF">EHF33_18735</name>
</gene>
<name>A0A3G8YIZ8_9DEIO</name>
<keyword evidence="3" id="KW-1185">Reference proteome</keyword>